<comment type="subcellular location">
    <subcellularLocation>
        <location evidence="1">Cell outer membrane</location>
    </subcellularLocation>
</comment>
<keyword evidence="2" id="KW-0472">Membrane</keyword>
<organism evidence="6 7">
    <name type="scientific">Daejeonella lutea</name>
    <dbReference type="NCBI Taxonomy" id="572036"/>
    <lineage>
        <taxon>Bacteria</taxon>
        <taxon>Pseudomonadati</taxon>
        <taxon>Bacteroidota</taxon>
        <taxon>Sphingobacteriia</taxon>
        <taxon>Sphingobacteriales</taxon>
        <taxon>Sphingobacteriaceae</taxon>
        <taxon>Daejeonella</taxon>
    </lineage>
</organism>
<dbReference type="Pfam" id="PF14905">
    <property type="entry name" value="OMP_b-brl_3"/>
    <property type="match status" value="1"/>
</dbReference>
<feature type="signal peptide" evidence="4">
    <location>
        <begin position="1"/>
        <end position="22"/>
    </location>
</feature>
<evidence type="ECO:0000313" key="7">
    <source>
        <dbReference type="Proteomes" id="UP000189981"/>
    </source>
</evidence>
<evidence type="ECO:0000256" key="3">
    <source>
        <dbReference type="ARBA" id="ARBA00023237"/>
    </source>
</evidence>
<evidence type="ECO:0000256" key="1">
    <source>
        <dbReference type="ARBA" id="ARBA00004442"/>
    </source>
</evidence>
<dbReference type="EMBL" id="FUYR01000002">
    <property type="protein sequence ID" value="SKB63699.1"/>
    <property type="molecule type" value="Genomic_DNA"/>
</dbReference>
<dbReference type="OrthoDB" id="606851at2"/>
<dbReference type="InterPro" id="IPR036942">
    <property type="entry name" value="Beta-barrel_TonB_sf"/>
</dbReference>
<dbReference type="SUPFAM" id="SSF49464">
    <property type="entry name" value="Carboxypeptidase regulatory domain-like"/>
    <property type="match status" value="1"/>
</dbReference>
<dbReference type="Pfam" id="PF13620">
    <property type="entry name" value="CarboxypepD_reg"/>
    <property type="match status" value="1"/>
</dbReference>
<dbReference type="Gene3D" id="2.60.40.1120">
    <property type="entry name" value="Carboxypeptidase-like, regulatory domain"/>
    <property type="match status" value="1"/>
</dbReference>
<dbReference type="InterPro" id="IPR008969">
    <property type="entry name" value="CarboxyPept-like_regulatory"/>
</dbReference>
<evidence type="ECO:0000259" key="5">
    <source>
        <dbReference type="Pfam" id="PF14905"/>
    </source>
</evidence>
<name>A0A1T5CW89_9SPHI</name>
<accession>A0A1T5CW89</accession>
<dbReference type="SUPFAM" id="SSF56935">
    <property type="entry name" value="Porins"/>
    <property type="match status" value="1"/>
</dbReference>
<reference evidence="7" key="1">
    <citation type="submission" date="2017-02" db="EMBL/GenBank/DDBJ databases">
        <authorList>
            <person name="Varghese N."/>
            <person name="Submissions S."/>
        </authorList>
    </citation>
    <scope>NUCLEOTIDE SEQUENCE [LARGE SCALE GENOMIC DNA]</scope>
    <source>
        <strain evidence="7">DSM 22385</strain>
    </source>
</reference>
<protein>
    <submittedName>
        <fullName evidence="6">Outer membrane receptor proteins, mostly Fe transport</fullName>
    </submittedName>
</protein>
<feature type="chain" id="PRO_5012142968" evidence="4">
    <location>
        <begin position="23"/>
        <end position="808"/>
    </location>
</feature>
<evidence type="ECO:0000313" key="6">
    <source>
        <dbReference type="EMBL" id="SKB63699.1"/>
    </source>
</evidence>
<dbReference type="RefSeq" id="WP_079702498.1">
    <property type="nucleotide sequence ID" value="NZ_FUYR01000002.1"/>
</dbReference>
<dbReference type="Proteomes" id="UP000189981">
    <property type="component" value="Unassembled WGS sequence"/>
</dbReference>
<keyword evidence="4" id="KW-0732">Signal</keyword>
<dbReference type="Gene3D" id="2.40.170.20">
    <property type="entry name" value="TonB-dependent receptor, beta-barrel domain"/>
    <property type="match status" value="1"/>
</dbReference>
<proteinExistence type="predicted"/>
<dbReference type="InterPro" id="IPR037066">
    <property type="entry name" value="Plug_dom_sf"/>
</dbReference>
<dbReference type="InterPro" id="IPR041700">
    <property type="entry name" value="OMP_b-brl_3"/>
</dbReference>
<dbReference type="AlphaFoldDB" id="A0A1T5CW89"/>
<keyword evidence="7" id="KW-1185">Reference proteome</keyword>
<keyword evidence="6" id="KW-0675">Receptor</keyword>
<dbReference type="STRING" id="572036.SAMN05661099_1951"/>
<feature type="domain" description="Outer membrane protein beta-barrel" evidence="5">
    <location>
        <begin position="384"/>
        <end position="786"/>
    </location>
</feature>
<evidence type="ECO:0000256" key="2">
    <source>
        <dbReference type="ARBA" id="ARBA00023136"/>
    </source>
</evidence>
<dbReference type="Gene3D" id="2.170.130.10">
    <property type="entry name" value="TonB-dependent receptor, plug domain"/>
    <property type="match status" value="1"/>
</dbReference>
<evidence type="ECO:0000256" key="4">
    <source>
        <dbReference type="SAM" id="SignalP"/>
    </source>
</evidence>
<dbReference type="PANTHER" id="PTHR40980">
    <property type="entry name" value="PLUG DOMAIN-CONTAINING PROTEIN"/>
    <property type="match status" value="1"/>
</dbReference>
<sequence length="808" mass="89576">MKKLTVLTVLPLLCLFSGMLYAQKPTITGRLVTTQQAPLTYATITLQKAADSSFVSAILSDTTGRFAITAPAAGSYVLKVSTMGYKTHKTAPFTVSPEKPGHDHGDILISQDSRSLGEVSVTAMRPTLIQKADRMVLNVEGTAMASGNSAYTVLGRAPGVFIDQQGNIQLNGRPGVTVMLDGKLTYLSAADLRNLLESMPAENIKNIEIITNPSAKYDAEGASGILNINLKKNDLQGINGSISAGYIYNGRQHAWNTGATLNFKKGRFNSFANLDAARRVGGREATFTRIFYSPLNTTYFDQTAVGNFASVGPPRVRLGSDYSIDKNHLIGFVAGYNRNSAKSDFLTETLIGAAPNNPGQFIDADNVLENTYRNFTTNLHYAGKLDTAGSSLSADLDYVSIANRGASWTSNYFTNLLVPEPVITEFLYSDTPNDFDIYSGKIDYTRALSKSAKFETGGRISSVVTAADSKFYFNNGGLTPDPKRSNEFNYRENIYAAYINFQGTLSPKLNVQAGLRAEQTDSRGESPTTGQVTDRSYLNLFPSVFLQHKVTPNYDINYSYSRRLQRPNYGNLNPFIFYRDPYTYIEGNPYLRPQYAHSLSVTQVFKKTYNLVLSYQLTNDIISELLRIDPTTNTTIYYNGNVNTGHDVSLSGNGPIKIAKNWDTSNTLYFAYTDLNLENGNGPQRNRQFTYMAQSNHTVGLLKDIRMELNLLYRGPGVSGLYRVKAMNRVDLGFKKSFLNKKLDLSVNAPDIFKSYRLRFDSTINGNINNFDQYFRSRTIGASLRYNFSKGQKVDIRKSSAVEEVNRT</sequence>
<keyword evidence="3" id="KW-0998">Cell outer membrane</keyword>
<dbReference type="GO" id="GO:0009279">
    <property type="term" value="C:cell outer membrane"/>
    <property type="evidence" value="ECO:0007669"/>
    <property type="project" value="UniProtKB-SubCell"/>
</dbReference>
<gene>
    <name evidence="6" type="ORF">SAMN05661099_1951</name>
</gene>
<dbReference type="PANTHER" id="PTHR40980:SF4">
    <property type="entry name" value="TONB-DEPENDENT RECEPTOR-LIKE BETA-BARREL DOMAIN-CONTAINING PROTEIN"/>
    <property type="match status" value="1"/>
</dbReference>